<gene>
    <name evidence="1" type="ORF">RRG08_000511</name>
</gene>
<keyword evidence="2" id="KW-1185">Reference proteome</keyword>
<evidence type="ECO:0000313" key="2">
    <source>
        <dbReference type="Proteomes" id="UP001283361"/>
    </source>
</evidence>
<name>A0AAE0YCP1_9GAST</name>
<dbReference type="AlphaFoldDB" id="A0AAE0YCP1"/>
<proteinExistence type="predicted"/>
<sequence>MSHETQGKVEKNRQEKQKCNHTVRTYYIVEVTHSETCVSLHRVEITSSSISPLESIKLYTITSGHIACSIALSFTEDFLCWFEPSNCLTTHLVSRPVLTVLSSGV</sequence>
<protein>
    <submittedName>
        <fullName evidence="1">Uncharacterized protein</fullName>
    </submittedName>
</protein>
<evidence type="ECO:0000313" key="1">
    <source>
        <dbReference type="EMBL" id="KAK3740524.1"/>
    </source>
</evidence>
<dbReference type="Proteomes" id="UP001283361">
    <property type="component" value="Unassembled WGS sequence"/>
</dbReference>
<accession>A0AAE0YCP1</accession>
<dbReference type="EMBL" id="JAWDGP010006468">
    <property type="protein sequence ID" value="KAK3740524.1"/>
    <property type="molecule type" value="Genomic_DNA"/>
</dbReference>
<reference evidence="1" key="1">
    <citation type="journal article" date="2023" name="G3 (Bethesda)">
        <title>A reference genome for the long-term kleptoplast-retaining sea slug Elysia crispata morphotype clarki.</title>
        <authorList>
            <person name="Eastman K.E."/>
            <person name="Pendleton A.L."/>
            <person name="Shaikh M.A."/>
            <person name="Suttiyut T."/>
            <person name="Ogas R."/>
            <person name="Tomko P."/>
            <person name="Gavelis G."/>
            <person name="Widhalm J.R."/>
            <person name="Wisecaver J.H."/>
        </authorList>
    </citation>
    <scope>NUCLEOTIDE SEQUENCE</scope>
    <source>
        <strain evidence="1">ECLA1</strain>
    </source>
</reference>
<comment type="caution">
    <text evidence="1">The sequence shown here is derived from an EMBL/GenBank/DDBJ whole genome shotgun (WGS) entry which is preliminary data.</text>
</comment>
<organism evidence="1 2">
    <name type="scientific">Elysia crispata</name>
    <name type="common">lettuce slug</name>
    <dbReference type="NCBI Taxonomy" id="231223"/>
    <lineage>
        <taxon>Eukaryota</taxon>
        <taxon>Metazoa</taxon>
        <taxon>Spiralia</taxon>
        <taxon>Lophotrochozoa</taxon>
        <taxon>Mollusca</taxon>
        <taxon>Gastropoda</taxon>
        <taxon>Heterobranchia</taxon>
        <taxon>Euthyneura</taxon>
        <taxon>Panpulmonata</taxon>
        <taxon>Sacoglossa</taxon>
        <taxon>Placobranchoidea</taxon>
        <taxon>Plakobranchidae</taxon>
        <taxon>Elysia</taxon>
    </lineage>
</organism>